<keyword evidence="9" id="KW-0597">Phosphoprotein</keyword>
<feature type="coiled-coil region" evidence="14">
    <location>
        <begin position="92"/>
        <end position="128"/>
    </location>
</feature>
<keyword evidence="10" id="KW-0164">Citrullination</keyword>
<dbReference type="AlphaFoldDB" id="A0A821U6D8"/>
<evidence type="ECO:0000256" key="2">
    <source>
        <dbReference type="ARBA" id="ARBA00004286"/>
    </source>
</evidence>
<comment type="caution">
    <text evidence="16">The sequence shown here is derived from an EMBL/GenBank/DDBJ whole genome shotgun (WGS) entry which is preliminary data.</text>
</comment>
<reference evidence="16" key="1">
    <citation type="submission" date="2021-02" db="EMBL/GenBank/DDBJ databases">
        <authorList>
            <person name="Steward A R."/>
        </authorList>
    </citation>
    <scope>NUCLEOTIDE SEQUENCE</scope>
</reference>
<evidence type="ECO:0000256" key="10">
    <source>
        <dbReference type="ARBA" id="ARBA00022934"/>
    </source>
</evidence>
<keyword evidence="12" id="KW-0539">Nucleus</keyword>
<comment type="function">
    <text evidence="13">Required for proper chromosome segregation during mitosis and error-free mitotic progression.</text>
</comment>
<dbReference type="GO" id="GO:0005730">
    <property type="term" value="C:nucleolus"/>
    <property type="evidence" value="ECO:0007669"/>
    <property type="project" value="UniProtKB-SubCell"/>
</dbReference>
<dbReference type="InterPro" id="IPR005579">
    <property type="entry name" value="Cgr1-like"/>
</dbReference>
<keyword evidence="11 14" id="KW-0175">Coiled coil</keyword>
<dbReference type="PANTHER" id="PTHR13557">
    <property type="entry name" value="COILED-COIL DOMAIN-CONTAINING PROTEIN 86"/>
    <property type="match status" value="1"/>
</dbReference>
<comment type="subcellular location">
    <subcellularLocation>
        <location evidence="2">Chromosome</location>
    </subcellularLocation>
    <subcellularLocation>
        <location evidence="3">Nucleus</location>
        <location evidence="3">Nucleolus</location>
    </subcellularLocation>
</comment>
<comment type="function">
    <text evidence="1">Involved in nucleolar integrity and required for processing of the pre-rRNA for the 60S ribosome subunit.</text>
</comment>
<evidence type="ECO:0000256" key="9">
    <source>
        <dbReference type="ARBA" id="ARBA00022553"/>
    </source>
</evidence>
<protein>
    <recommendedName>
        <fullName evidence="5">Coiled-coil domain-containing protein 86</fullName>
    </recommendedName>
</protein>
<dbReference type="GO" id="GO:0005694">
    <property type="term" value="C:chromosome"/>
    <property type="evidence" value="ECO:0007669"/>
    <property type="project" value="UniProtKB-SubCell"/>
</dbReference>
<evidence type="ECO:0000313" key="16">
    <source>
        <dbReference type="EMBL" id="CAF4884839.1"/>
    </source>
</evidence>
<accession>A0A821U6D8</accession>
<evidence type="ECO:0000256" key="15">
    <source>
        <dbReference type="SAM" id="MobiDB-lite"/>
    </source>
</evidence>
<name>A0A821U6D8_9NEOP</name>
<dbReference type="GO" id="GO:0006364">
    <property type="term" value="P:rRNA processing"/>
    <property type="evidence" value="ECO:0007669"/>
    <property type="project" value="UniProtKB-KW"/>
</dbReference>
<evidence type="ECO:0000256" key="13">
    <source>
        <dbReference type="ARBA" id="ARBA00093307"/>
    </source>
</evidence>
<gene>
    <name evidence="16" type="ORF">PMACD_LOCUS9935</name>
</gene>
<dbReference type="Pfam" id="PF03879">
    <property type="entry name" value="Cgr1"/>
    <property type="match status" value="1"/>
</dbReference>
<evidence type="ECO:0000256" key="7">
    <source>
        <dbReference type="ARBA" id="ARBA00022517"/>
    </source>
</evidence>
<evidence type="ECO:0000256" key="3">
    <source>
        <dbReference type="ARBA" id="ARBA00004604"/>
    </source>
</evidence>
<feature type="region of interest" description="Disordered" evidence="15">
    <location>
        <begin position="20"/>
        <end position="56"/>
    </location>
</feature>
<evidence type="ECO:0000256" key="4">
    <source>
        <dbReference type="ARBA" id="ARBA00007869"/>
    </source>
</evidence>
<keyword evidence="7" id="KW-0690">Ribosome biogenesis</keyword>
<keyword evidence="8" id="KW-0698">rRNA processing</keyword>
<evidence type="ECO:0000256" key="8">
    <source>
        <dbReference type="ARBA" id="ARBA00022552"/>
    </source>
</evidence>
<keyword evidence="17" id="KW-1185">Reference proteome</keyword>
<evidence type="ECO:0000256" key="14">
    <source>
        <dbReference type="SAM" id="Coils"/>
    </source>
</evidence>
<dbReference type="OrthoDB" id="277961at2759"/>
<feature type="compositionally biased region" description="Basic and acidic residues" evidence="15">
    <location>
        <begin position="22"/>
        <end position="33"/>
    </location>
</feature>
<evidence type="ECO:0000256" key="12">
    <source>
        <dbReference type="ARBA" id="ARBA00023242"/>
    </source>
</evidence>
<sequence length="166" mass="19375">MASGIDSEAKVLSILDNIKSQGAKEETSDDNKKGNKKITSNKKEEENVMRGLPKSGRFWKSKKERFNTIVKTKGIRLNFEKKTALRIELQKTKELSRQIIAEVNEKEQAKKERRRENIRRTLENKKKSEVVQVISNTKKLKRMKKKQLRFIEKRDTTKTVATNKSE</sequence>
<dbReference type="Proteomes" id="UP000663880">
    <property type="component" value="Unassembled WGS sequence"/>
</dbReference>
<dbReference type="PANTHER" id="PTHR13557:SF1">
    <property type="entry name" value="COILED-COIL DOMAIN-CONTAINING PROTEIN 86"/>
    <property type="match status" value="1"/>
</dbReference>
<evidence type="ECO:0000256" key="5">
    <source>
        <dbReference type="ARBA" id="ARBA00016738"/>
    </source>
</evidence>
<keyword evidence="6" id="KW-0158">Chromosome</keyword>
<proteinExistence type="inferred from homology"/>
<dbReference type="EMBL" id="CAJOBZ010000029">
    <property type="protein sequence ID" value="CAF4884839.1"/>
    <property type="molecule type" value="Genomic_DNA"/>
</dbReference>
<dbReference type="InterPro" id="IPR026570">
    <property type="entry name" value="CCDC86"/>
</dbReference>
<comment type="similarity">
    <text evidence="4">Belongs to the CGR1 family.</text>
</comment>
<evidence type="ECO:0000256" key="6">
    <source>
        <dbReference type="ARBA" id="ARBA00022454"/>
    </source>
</evidence>
<evidence type="ECO:0000313" key="17">
    <source>
        <dbReference type="Proteomes" id="UP000663880"/>
    </source>
</evidence>
<evidence type="ECO:0000256" key="1">
    <source>
        <dbReference type="ARBA" id="ARBA00004090"/>
    </source>
</evidence>
<evidence type="ECO:0000256" key="11">
    <source>
        <dbReference type="ARBA" id="ARBA00023054"/>
    </source>
</evidence>
<organism evidence="16 17">
    <name type="scientific">Pieris macdunnoughi</name>
    <dbReference type="NCBI Taxonomy" id="345717"/>
    <lineage>
        <taxon>Eukaryota</taxon>
        <taxon>Metazoa</taxon>
        <taxon>Ecdysozoa</taxon>
        <taxon>Arthropoda</taxon>
        <taxon>Hexapoda</taxon>
        <taxon>Insecta</taxon>
        <taxon>Pterygota</taxon>
        <taxon>Neoptera</taxon>
        <taxon>Endopterygota</taxon>
        <taxon>Lepidoptera</taxon>
        <taxon>Glossata</taxon>
        <taxon>Ditrysia</taxon>
        <taxon>Papilionoidea</taxon>
        <taxon>Pieridae</taxon>
        <taxon>Pierinae</taxon>
        <taxon>Pieris</taxon>
    </lineage>
</organism>